<gene>
    <name evidence="1" type="ORF">AG0111_0g12089</name>
</gene>
<evidence type="ECO:0000313" key="1">
    <source>
        <dbReference type="EMBL" id="KAB2099691.1"/>
    </source>
</evidence>
<keyword evidence="2" id="KW-1185">Reference proteome</keyword>
<proteinExistence type="predicted"/>
<name>A0ACB6F5H3_9PLEO</name>
<sequence>MPTTNGQENPPSTNHGQSSQQDNSSTATPGEDTRSSQSQNNTSTNGQGPAGDPINLGDHLRDTFEPTEEEKRLWQGGSNNSNSNQG</sequence>
<comment type="caution">
    <text evidence="1">The sequence shown here is derived from an EMBL/GenBank/DDBJ whole genome shotgun (WGS) entry which is preliminary data.</text>
</comment>
<reference evidence="1 2" key="1">
    <citation type="journal article" date="2019" name="bioRxiv">
        <title>Genomics, evolutionary history and diagnostics of the Alternaria alternata species group including apple and Asian pear pathotypes.</title>
        <authorList>
            <person name="Armitage A.D."/>
            <person name="Cockerton H.M."/>
            <person name="Sreenivasaprasad S."/>
            <person name="Woodhall J.W."/>
            <person name="Lane C.R."/>
            <person name="Harrison R.J."/>
            <person name="Clarkson J.P."/>
        </authorList>
    </citation>
    <scope>NUCLEOTIDE SEQUENCE [LARGE SCALE GENOMIC DNA]</scope>
    <source>
        <strain evidence="1 2">FERA 650</strain>
    </source>
</reference>
<protein>
    <submittedName>
        <fullName evidence="1">Uncharacterized protein</fullName>
    </submittedName>
</protein>
<organism evidence="1 2">
    <name type="scientific">Alternaria gaisen</name>
    <dbReference type="NCBI Taxonomy" id="167740"/>
    <lineage>
        <taxon>Eukaryota</taxon>
        <taxon>Fungi</taxon>
        <taxon>Dikarya</taxon>
        <taxon>Ascomycota</taxon>
        <taxon>Pezizomycotina</taxon>
        <taxon>Dothideomycetes</taxon>
        <taxon>Pleosporomycetidae</taxon>
        <taxon>Pleosporales</taxon>
        <taxon>Pleosporineae</taxon>
        <taxon>Pleosporaceae</taxon>
        <taxon>Alternaria</taxon>
        <taxon>Alternaria sect. Alternaria</taxon>
    </lineage>
</organism>
<accession>A0ACB6F5H3</accession>
<dbReference type="EMBL" id="PDWZ02000016">
    <property type="protein sequence ID" value="KAB2099691.1"/>
    <property type="molecule type" value="Genomic_DNA"/>
</dbReference>
<dbReference type="Proteomes" id="UP000293547">
    <property type="component" value="Unassembled WGS sequence"/>
</dbReference>
<evidence type="ECO:0000313" key="2">
    <source>
        <dbReference type="Proteomes" id="UP000293547"/>
    </source>
</evidence>